<dbReference type="PRINTS" id="PR00965">
    <property type="entry name" value="OCULARALBNSM"/>
</dbReference>
<organism evidence="7 8">
    <name type="scientific">Plutella xylostella</name>
    <name type="common">Diamondback moth</name>
    <name type="synonym">Plutella maculipennis</name>
    <dbReference type="NCBI Taxonomy" id="51655"/>
    <lineage>
        <taxon>Eukaryota</taxon>
        <taxon>Metazoa</taxon>
        <taxon>Ecdysozoa</taxon>
        <taxon>Arthropoda</taxon>
        <taxon>Hexapoda</taxon>
        <taxon>Insecta</taxon>
        <taxon>Pterygota</taxon>
        <taxon>Neoptera</taxon>
        <taxon>Endopterygota</taxon>
        <taxon>Lepidoptera</taxon>
        <taxon>Glossata</taxon>
        <taxon>Ditrysia</taxon>
        <taxon>Yponomeutoidea</taxon>
        <taxon>Plutellidae</taxon>
        <taxon>Plutella</taxon>
    </lineage>
</organism>
<dbReference type="GO" id="GO:0072544">
    <property type="term" value="F:L-DOPA binding"/>
    <property type="evidence" value="ECO:0007669"/>
    <property type="project" value="InterPro"/>
</dbReference>
<keyword evidence="8" id="KW-1185">Reference proteome</keyword>
<dbReference type="PANTHER" id="PTHR15177">
    <property type="entry name" value="G-PROTEIN COUPLED RECEPTOR 143"/>
    <property type="match status" value="1"/>
</dbReference>
<reference evidence="7" key="1">
    <citation type="submission" date="2020-11" db="EMBL/GenBank/DDBJ databases">
        <authorList>
            <person name="Whiteford S."/>
        </authorList>
    </citation>
    <scope>NUCLEOTIDE SEQUENCE</scope>
</reference>
<dbReference type="InterPro" id="IPR001414">
    <property type="entry name" value="GPR143"/>
</dbReference>
<keyword evidence="4 5" id="KW-0472">Membrane</keyword>
<dbReference type="EMBL" id="CAJHNJ030000004">
    <property type="protein sequence ID" value="CAG9097072.1"/>
    <property type="molecule type" value="Genomic_DNA"/>
</dbReference>
<keyword evidence="2 5" id="KW-0812">Transmembrane</keyword>
<feature type="transmembrane region" description="Helical" evidence="5">
    <location>
        <begin position="154"/>
        <end position="176"/>
    </location>
</feature>
<feature type="domain" description="G-protein coupled receptors family 1 profile" evidence="6">
    <location>
        <begin position="76"/>
        <end position="305"/>
    </location>
</feature>
<dbReference type="GO" id="GO:0050848">
    <property type="term" value="P:regulation of calcium-mediated signaling"/>
    <property type="evidence" value="ECO:0007669"/>
    <property type="project" value="TreeGrafter"/>
</dbReference>
<dbReference type="GO" id="GO:0032438">
    <property type="term" value="P:melanosome organization"/>
    <property type="evidence" value="ECO:0007669"/>
    <property type="project" value="TreeGrafter"/>
</dbReference>
<evidence type="ECO:0000313" key="8">
    <source>
        <dbReference type="Proteomes" id="UP000653454"/>
    </source>
</evidence>
<dbReference type="Proteomes" id="UP000653454">
    <property type="component" value="Unassembled WGS sequence"/>
</dbReference>
<dbReference type="GO" id="GO:0035240">
    <property type="term" value="F:dopamine binding"/>
    <property type="evidence" value="ECO:0007669"/>
    <property type="project" value="InterPro"/>
</dbReference>
<dbReference type="KEGG" id="pxy:105392497"/>
<accession>A0A8S4DFU6</accession>
<dbReference type="Pfam" id="PF02101">
    <property type="entry name" value="Ocular_alb"/>
    <property type="match status" value="1"/>
</dbReference>
<dbReference type="GO" id="GO:0035643">
    <property type="term" value="F:L-DOPA receptor activity"/>
    <property type="evidence" value="ECO:0007669"/>
    <property type="project" value="TreeGrafter"/>
</dbReference>
<feature type="transmembrane region" description="Helical" evidence="5">
    <location>
        <begin position="113"/>
        <end position="134"/>
    </location>
</feature>
<evidence type="ECO:0000259" key="6">
    <source>
        <dbReference type="PROSITE" id="PS50262"/>
    </source>
</evidence>
<name>A0A8S4DFU6_PLUXY</name>
<dbReference type="GO" id="GO:0005886">
    <property type="term" value="C:plasma membrane"/>
    <property type="evidence" value="ECO:0007669"/>
    <property type="project" value="TreeGrafter"/>
</dbReference>
<dbReference type="PROSITE" id="PS50262">
    <property type="entry name" value="G_PROTEIN_RECEP_F1_2"/>
    <property type="match status" value="1"/>
</dbReference>
<dbReference type="PANTHER" id="PTHR15177:SF2">
    <property type="entry name" value="G-PROTEIN COUPLED RECEPTOR 143"/>
    <property type="match status" value="1"/>
</dbReference>
<feature type="transmembrane region" description="Helical" evidence="5">
    <location>
        <begin position="250"/>
        <end position="276"/>
    </location>
</feature>
<feature type="transmembrane region" description="Helical" evidence="5">
    <location>
        <begin position="33"/>
        <end position="53"/>
    </location>
</feature>
<feature type="transmembrane region" description="Helical" evidence="5">
    <location>
        <begin position="196"/>
        <end position="216"/>
    </location>
</feature>
<feature type="transmembrane region" description="Helical" evidence="5">
    <location>
        <begin position="282"/>
        <end position="304"/>
    </location>
</feature>
<gene>
    <name evidence="7" type="ORF">PLXY2_LOCUS1868</name>
</gene>
<dbReference type="SUPFAM" id="SSF81321">
    <property type="entry name" value="Family A G protein-coupled receptor-like"/>
    <property type="match status" value="1"/>
</dbReference>
<evidence type="ECO:0000313" key="7">
    <source>
        <dbReference type="EMBL" id="CAG9097072.1"/>
    </source>
</evidence>
<proteinExistence type="predicted"/>
<evidence type="ECO:0000256" key="3">
    <source>
        <dbReference type="ARBA" id="ARBA00022989"/>
    </source>
</evidence>
<dbReference type="GO" id="GO:0072545">
    <property type="term" value="F:L-tyrosine binding"/>
    <property type="evidence" value="ECO:0007669"/>
    <property type="project" value="InterPro"/>
</dbReference>
<keyword evidence="3 5" id="KW-1133">Transmembrane helix</keyword>
<dbReference type="InterPro" id="IPR017452">
    <property type="entry name" value="GPCR_Rhodpsn_7TM"/>
</dbReference>
<dbReference type="AlphaFoldDB" id="A0A8S4DFU6"/>
<protein>
    <submittedName>
        <fullName evidence="7">(diamondback moth) hypothetical protein</fullName>
    </submittedName>
</protein>
<evidence type="ECO:0000256" key="4">
    <source>
        <dbReference type="ARBA" id="ARBA00023136"/>
    </source>
</evidence>
<feature type="transmembrane region" description="Helical" evidence="5">
    <location>
        <begin position="74"/>
        <end position="93"/>
    </location>
</feature>
<evidence type="ECO:0000256" key="2">
    <source>
        <dbReference type="ARBA" id="ARBA00022692"/>
    </source>
</evidence>
<comment type="subcellular location">
    <subcellularLocation>
        <location evidence="1">Membrane</location>
    </subcellularLocation>
</comment>
<comment type="caution">
    <text evidence="7">The sequence shown here is derived from an EMBL/GenBank/DDBJ whole genome shotgun (WGS) entry which is preliminary data.</text>
</comment>
<evidence type="ECO:0000256" key="5">
    <source>
        <dbReference type="SAM" id="Phobius"/>
    </source>
</evidence>
<evidence type="ECO:0000256" key="1">
    <source>
        <dbReference type="ARBA" id="ARBA00004370"/>
    </source>
</evidence>
<dbReference type="OrthoDB" id="10069455at2759"/>
<sequence>MSDPTIQTFCCHHSGNNLDMAVKIMNEFNTDSYNTVCLTSAAIGIIGAIYQIIPSPVDPEKTQKWHTFSSIRGRRIIIWLAVADLFASLGVLIRSSLWLRYKNIMPMPNDDVSVLFCSIISAWTQYFYTATWFWTLFYAIDTWLTLKGRDSHPVLYHSVSWGVPAATTSIGLSILYLPDATCHNLTSLTAALIKVLPNYFATYLTIAIVMIVNPIMYMKAGKDAEVAVALPLAQFTSKERKLVDALRCKFFLINMVFYVCWLPNLVNGILLWTMWFNMPVKVIISIWYIMALMNPLQALLNALVYRSWKGNQKCCSFNFFNKSRKSSLPQEYSPLLGSVPVPSRLQLKPIKSSINTYATL</sequence>
<dbReference type="Gene3D" id="1.20.1070.10">
    <property type="entry name" value="Rhodopsin 7-helix transmembrane proteins"/>
    <property type="match status" value="1"/>
</dbReference>